<proteinExistence type="predicted"/>
<sequence>MHIKCYEIVIGSLEKRHIWQVMPIVTISTLLEARNDAKQNNKTYSFIQIRTRIIAQLITIAKPHMDKPKFWIEAVGLAHT</sequence>
<evidence type="ECO:0000313" key="1">
    <source>
        <dbReference type="EMBL" id="GAA0186508.1"/>
    </source>
</evidence>
<reference evidence="1 2" key="1">
    <citation type="submission" date="2024-01" db="EMBL/GenBank/DDBJ databases">
        <title>The complete chloroplast genome sequence of Lithospermum erythrorhizon: insights into the phylogenetic relationship among Boraginaceae species and the maternal lineages of purple gromwells.</title>
        <authorList>
            <person name="Okada T."/>
            <person name="Watanabe K."/>
        </authorList>
    </citation>
    <scope>NUCLEOTIDE SEQUENCE [LARGE SCALE GENOMIC DNA]</scope>
</reference>
<keyword evidence="2" id="KW-1185">Reference proteome</keyword>
<accession>A0AAV3RXP5</accession>
<evidence type="ECO:0000313" key="2">
    <source>
        <dbReference type="Proteomes" id="UP001454036"/>
    </source>
</evidence>
<protein>
    <submittedName>
        <fullName evidence="1">Uncharacterized protein</fullName>
    </submittedName>
</protein>
<organism evidence="1 2">
    <name type="scientific">Lithospermum erythrorhizon</name>
    <name type="common">Purple gromwell</name>
    <name type="synonym">Lithospermum officinale var. erythrorhizon</name>
    <dbReference type="NCBI Taxonomy" id="34254"/>
    <lineage>
        <taxon>Eukaryota</taxon>
        <taxon>Viridiplantae</taxon>
        <taxon>Streptophyta</taxon>
        <taxon>Embryophyta</taxon>
        <taxon>Tracheophyta</taxon>
        <taxon>Spermatophyta</taxon>
        <taxon>Magnoliopsida</taxon>
        <taxon>eudicotyledons</taxon>
        <taxon>Gunneridae</taxon>
        <taxon>Pentapetalae</taxon>
        <taxon>asterids</taxon>
        <taxon>lamiids</taxon>
        <taxon>Boraginales</taxon>
        <taxon>Boraginaceae</taxon>
        <taxon>Boraginoideae</taxon>
        <taxon>Lithospermeae</taxon>
        <taxon>Lithospermum</taxon>
    </lineage>
</organism>
<dbReference type="Proteomes" id="UP001454036">
    <property type="component" value="Unassembled WGS sequence"/>
</dbReference>
<dbReference type="EMBL" id="BAABME010013764">
    <property type="protein sequence ID" value="GAA0186508.1"/>
    <property type="molecule type" value="Genomic_DNA"/>
</dbReference>
<dbReference type="AlphaFoldDB" id="A0AAV3RXP5"/>
<comment type="caution">
    <text evidence="1">The sequence shown here is derived from an EMBL/GenBank/DDBJ whole genome shotgun (WGS) entry which is preliminary data.</text>
</comment>
<gene>
    <name evidence="1" type="ORF">LIER_33796</name>
</gene>
<name>A0AAV3RXP5_LITER</name>